<dbReference type="OrthoDB" id="2793508at2759"/>
<dbReference type="EMBL" id="KZ302146">
    <property type="protein sequence ID" value="PFH46940.1"/>
    <property type="molecule type" value="Genomic_DNA"/>
</dbReference>
<protein>
    <submittedName>
        <fullName evidence="2">Uncharacterized protein</fullName>
    </submittedName>
</protein>
<keyword evidence="3" id="KW-1185">Reference proteome</keyword>
<dbReference type="AlphaFoldDB" id="A0A2A9NGV1"/>
<keyword evidence="1" id="KW-0812">Transmembrane</keyword>
<sequence>MGVLYPDNKHRADRVNQLANEITYIQEQVKQAIQDEAAHDKKSLAMLESTAKKQGFKTFDEYIADVEKQLSPDDRKRYQDMKTDFLSKDKRIDIALKTGIGFLGIGIKTGLTGMAIVTLFRGSLLRVSLQAIGVALLKFLIGQFKEGTALFRAAGNIIQTVFKGELLSGKVLAAFKVFKVVGAILSVLGIALDAITLIYEAIDGAKQRTDFQNATKELCVRRLTTKKIHQYVRTTLTFSGEAQAIIDYTRSLQELVEAGILSQEVADEKVKQRMLQFEPKIKEALSKIDDETVYRMLQQQDIISRSWTNEDPSFAEIEKMIAQGLLSRARWGLDWIVISMRVTGVPYITLFDLQ</sequence>
<reference evidence="2 3" key="1">
    <citation type="submission" date="2014-02" db="EMBL/GenBank/DDBJ databases">
        <title>Transposable element dynamics among asymbiotic and ectomycorrhizal Amanita fungi.</title>
        <authorList>
            <consortium name="DOE Joint Genome Institute"/>
            <person name="Hess J."/>
            <person name="Skrede I."/>
            <person name="Wolfe B."/>
            <person name="LaButti K."/>
            <person name="Ohm R.A."/>
            <person name="Grigoriev I.V."/>
            <person name="Pringle A."/>
        </authorList>
    </citation>
    <scope>NUCLEOTIDE SEQUENCE [LARGE SCALE GENOMIC DNA]</scope>
    <source>
        <strain evidence="2 3">SKay4041</strain>
    </source>
</reference>
<gene>
    <name evidence="2" type="ORF">AMATHDRAFT_43254</name>
</gene>
<keyword evidence="1" id="KW-1133">Transmembrane helix</keyword>
<feature type="transmembrane region" description="Helical" evidence="1">
    <location>
        <begin position="94"/>
        <end position="117"/>
    </location>
</feature>
<keyword evidence="1" id="KW-0472">Membrane</keyword>
<evidence type="ECO:0000313" key="2">
    <source>
        <dbReference type="EMBL" id="PFH46940.1"/>
    </source>
</evidence>
<feature type="transmembrane region" description="Helical" evidence="1">
    <location>
        <begin position="177"/>
        <end position="199"/>
    </location>
</feature>
<organism evidence="2 3">
    <name type="scientific">Amanita thiersii Skay4041</name>
    <dbReference type="NCBI Taxonomy" id="703135"/>
    <lineage>
        <taxon>Eukaryota</taxon>
        <taxon>Fungi</taxon>
        <taxon>Dikarya</taxon>
        <taxon>Basidiomycota</taxon>
        <taxon>Agaricomycotina</taxon>
        <taxon>Agaricomycetes</taxon>
        <taxon>Agaricomycetidae</taxon>
        <taxon>Agaricales</taxon>
        <taxon>Pluteineae</taxon>
        <taxon>Amanitaceae</taxon>
        <taxon>Amanita</taxon>
    </lineage>
</organism>
<dbReference type="Proteomes" id="UP000242287">
    <property type="component" value="Unassembled WGS sequence"/>
</dbReference>
<proteinExistence type="predicted"/>
<evidence type="ECO:0000313" key="3">
    <source>
        <dbReference type="Proteomes" id="UP000242287"/>
    </source>
</evidence>
<name>A0A2A9NGV1_9AGAR</name>
<accession>A0A2A9NGV1</accession>
<evidence type="ECO:0000256" key="1">
    <source>
        <dbReference type="SAM" id="Phobius"/>
    </source>
</evidence>